<sequence>MPNAPAASLLARRLLAGVLLVAAPLFVAPPSCDADLSLSSSPGFSLSVSAGPVRFRTTLFDSEQRRAAPAPLLSLRIAA</sequence>
<dbReference type="RefSeq" id="WP_008601208.1">
    <property type="nucleotide sequence ID" value="NZ_AMRV01000003.1"/>
</dbReference>
<dbReference type="AlphaFoldDB" id="M2SDL5"/>
<evidence type="ECO:0000313" key="2">
    <source>
        <dbReference type="EMBL" id="EMD83455.1"/>
    </source>
</evidence>
<accession>M2SDL5</accession>
<keyword evidence="3" id="KW-1185">Reference proteome</keyword>
<protein>
    <submittedName>
        <fullName evidence="2">Uncharacterized protein</fullName>
    </submittedName>
</protein>
<dbReference type="EMBL" id="AMRV01000003">
    <property type="protein sequence ID" value="EMD83455.1"/>
    <property type="molecule type" value="Genomic_DNA"/>
</dbReference>
<evidence type="ECO:0000256" key="1">
    <source>
        <dbReference type="SAM" id="SignalP"/>
    </source>
</evidence>
<comment type="caution">
    <text evidence="2">The sequence shown here is derived from an EMBL/GenBank/DDBJ whole genome shotgun (WGS) entry which is preliminary data.</text>
</comment>
<dbReference type="Proteomes" id="UP000011717">
    <property type="component" value="Unassembled WGS sequence"/>
</dbReference>
<keyword evidence="1" id="KW-0732">Signal</keyword>
<feature type="signal peptide" evidence="1">
    <location>
        <begin position="1"/>
        <end position="33"/>
    </location>
</feature>
<feature type="chain" id="PRO_5004024910" evidence="1">
    <location>
        <begin position="34"/>
        <end position="79"/>
    </location>
</feature>
<proteinExistence type="predicted"/>
<organism evidence="2 3">
    <name type="scientific">Pacificimonas flava</name>
    <dbReference type="NCBI Taxonomy" id="1234595"/>
    <lineage>
        <taxon>Bacteria</taxon>
        <taxon>Pseudomonadati</taxon>
        <taxon>Pseudomonadota</taxon>
        <taxon>Alphaproteobacteria</taxon>
        <taxon>Sphingomonadales</taxon>
        <taxon>Sphingosinicellaceae</taxon>
        <taxon>Pacificimonas</taxon>
    </lineage>
</organism>
<gene>
    <name evidence="2" type="ORF">C725_1356</name>
</gene>
<reference evidence="2 3" key="1">
    <citation type="journal article" date="2013" name="Genome Announc.">
        <title>Draft Genome Sequence of Strain JLT2015T, Belonging to the Family Sphingomonadaceae of the Alphaproteobacteria.</title>
        <authorList>
            <person name="Tang K."/>
            <person name="Liu K."/>
            <person name="Li S."/>
            <person name="Jiao N."/>
        </authorList>
    </citation>
    <scope>NUCLEOTIDE SEQUENCE [LARGE SCALE GENOMIC DNA]</scope>
    <source>
        <strain evidence="2 3">JLT2015</strain>
    </source>
</reference>
<name>M2SDL5_9SPHN</name>
<evidence type="ECO:0000313" key="3">
    <source>
        <dbReference type="Proteomes" id="UP000011717"/>
    </source>
</evidence>